<sequence length="86" mass="9438">MKDEHHISLLLSGHTHGGQIRLFSFGLYEKRGLKWRGRTALFTSNGYGTIGALLRLGAPAEAHLITIASEKQTAEKKCLSKTGQTM</sequence>
<dbReference type="RefSeq" id="WP_245629350.1">
    <property type="nucleotide sequence ID" value="NZ_JBHLVN010000055.1"/>
</dbReference>
<dbReference type="SUPFAM" id="SSF56300">
    <property type="entry name" value="Metallo-dependent phosphatases"/>
    <property type="match status" value="1"/>
</dbReference>
<evidence type="ECO:0008006" key="3">
    <source>
        <dbReference type="Google" id="ProtNLM"/>
    </source>
</evidence>
<accession>A0ABV6GU34</accession>
<organism evidence="1 2">
    <name type="scientific">Geobacillus jurassicus</name>
    <dbReference type="NCBI Taxonomy" id="235932"/>
    <lineage>
        <taxon>Bacteria</taxon>
        <taxon>Bacillati</taxon>
        <taxon>Bacillota</taxon>
        <taxon>Bacilli</taxon>
        <taxon>Bacillales</taxon>
        <taxon>Anoxybacillaceae</taxon>
        <taxon>Geobacillus</taxon>
    </lineage>
</organism>
<evidence type="ECO:0000313" key="2">
    <source>
        <dbReference type="Proteomes" id="UP001589785"/>
    </source>
</evidence>
<name>A0ABV6GU34_9BACL</name>
<dbReference type="EMBL" id="JBHLVN010000055">
    <property type="protein sequence ID" value="MFC0297998.1"/>
    <property type="molecule type" value="Genomic_DNA"/>
</dbReference>
<dbReference type="Proteomes" id="UP001589785">
    <property type="component" value="Unassembled WGS sequence"/>
</dbReference>
<gene>
    <name evidence="1" type="ORF">ACFFHQ_11260</name>
</gene>
<comment type="caution">
    <text evidence="1">The sequence shown here is derived from an EMBL/GenBank/DDBJ whole genome shotgun (WGS) entry which is preliminary data.</text>
</comment>
<protein>
    <recommendedName>
        <fullName evidence="3">Metallophosphoesterase</fullName>
    </recommendedName>
</protein>
<reference evidence="1 2" key="1">
    <citation type="submission" date="2024-09" db="EMBL/GenBank/DDBJ databases">
        <authorList>
            <person name="Sun Q."/>
            <person name="Mori K."/>
        </authorList>
    </citation>
    <scope>NUCLEOTIDE SEQUENCE [LARGE SCALE GENOMIC DNA]</scope>
    <source>
        <strain evidence="1 2">CCM 7224</strain>
    </source>
</reference>
<dbReference type="InterPro" id="IPR029052">
    <property type="entry name" value="Metallo-depent_PP-like"/>
</dbReference>
<proteinExistence type="predicted"/>
<evidence type="ECO:0000313" key="1">
    <source>
        <dbReference type="EMBL" id="MFC0297998.1"/>
    </source>
</evidence>
<keyword evidence="2" id="KW-1185">Reference proteome</keyword>